<gene>
    <name evidence="1" type="ORF">CNE99_06515</name>
</gene>
<comment type="caution">
    <text evidence="1">The sequence shown here is derived from an EMBL/GenBank/DDBJ whole genome shotgun (WGS) entry which is preliminary data.</text>
</comment>
<organism evidence="1 2">
    <name type="scientific">OM182 bacterium MED-G24</name>
    <dbReference type="NCBI Taxonomy" id="1986255"/>
    <lineage>
        <taxon>Bacteria</taxon>
        <taxon>Pseudomonadati</taxon>
        <taxon>Pseudomonadota</taxon>
        <taxon>Gammaproteobacteria</taxon>
        <taxon>OMG group</taxon>
        <taxon>OM182 clade</taxon>
    </lineage>
</organism>
<accession>A0A2A5WR25</accession>
<name>A0A2A5WR25_9GAMM</name>
<evidence type="ECO:0000313" key="1">
    <source>
        <dbReference type="EMBL" id="PDH38929.1"/>
    </source>
</evidence>
<dbReference type="EMBL" id="NTKD01000032">
    <property type="protein sequence ID" value="PDH38929.1"/>
    <property type="molecule type" value="Genomic_DNA"/>
</dbReference>
<reference evidence="1 2" key="1">
    <citation type="submission" date="2017-08" db="EMBL/GenBank/DDBJ databases">
        <title>Fine stratification of microbial communities through a metagenomic profile of the photic zone.</title>
        <authorList>
            <person name="Haro-Moreno J.M."/>
            <person name="Lopez-Perez M."/>
            <person name="De La Torre J."/>
            <person name="Picazo A."/>
            <person name="Camacho A."/>
            <person name="Rodriguez-Valera F."/>
        </authorList>
    </citation>
    <scope>NUCLEOTIDE SEQUENCE [LARGE SCALE GENOMIC DNA]</scope>
    <source>
        <strain evidence="1">MED-G24</strain>
    </source>
</reference>
<dbReference type="AlphaFoldDB" id="A0A2A5WR25"/>
<dbReference type="Proteomes" id="UP000219327">
    <property type="component" value="Unassembled WGS sequence"/>
</dbReference>
<sequence length="92" mass="10124">MAQSQALDRGSLRRCFPVRDWCDQLNLRVTAQSENDLDHRGSSTLCSLEFGIDHESRDDSDTGGEFIHGEANHGVVARVVPQCILVIDGEGI</sequence>
<proteinExistence type="predicted"/>
<protein>
    <submittedName>
        <fullName evidence="1">Uncharacterized protein</fullName>
    </submittedName>
</protein>
<evidence type="ECO:0000313" key="2">
    <source>
        <dbReference type="Proteomes" id="UP000219327"/>
    </source>
</evidence>